<evidence type="ECO:0008006" key="3">
    <source>
        <dbReference type="Google" id="ProtNLM"/>
    </source>
</evidence>
<sequence length="292" mass="32337">MSKNLNDLFGKKPAPIKMDYAEMELRVVAQSVELELKVVESEPISPLLARQVPSSYKGTVTGRINVPGPELQQLQPPNRVDGARRDRLAADIRQAVKRLDVRQGKKELLEQQRDDSVMKRLEAQQQLDTFDKVQILLQKTSDYARQQAKSRIEEIVTSALSVVFGKEYSFTVDLQVRSNRPEADYYLTSEGVTTQLKPPDYDRGGGVADVVSLALRLAVGELEGIAGPLFLDEVGKHVSAEFAPNVAYFLKEYSSKFGRQIVLITHNEALAAVSDHSLAVTQKSGVSKVSVV</sequence>
<comment type="caution">
    <text evidence="1">The sequence shown here is derived from an EMBL/GenBank/DDBJ whole genome shotgun (WGS) entry which is preliminary data.</text>
</comment>
<protein>
    <recommendedName>
        <fullName evidence="3">Chromosome segregation ATPase</fullName>
    </recommendedName>
</protein>
<dbReference type="Proteomes" id="UP000004324">
    <property type="component" value="Unassembled WGS sequence"/>
</dbReference>
<dbReference type="PATRIC" id="fig|1149862.3.peg.1100"/>
<dbReference type="InterPro" id="IPR027417">
    <property type="entry name" value="P-loop_NTPase"/>
</dbReference>
<reference evidence="1 2" key="1">
    <citation type="journal article" date="2012" name="J. Bacteriol.">
        <title>Draft Genome Sequences for Two Metal-Reducing Pelosinus fermentans Strains Isolated from a Cr(VI)-Contaminated Site and for Type Strain R7.</title>
        <authorList>
            <person name="Brown S.D."/>
            <person name="Podar M."/>
            <person name="Klingeman D.M."/>
            <person name="Johnson C.M."/>
            <person name="Yang Z.K."/>
            <person name="Utturkar S.M."/>
            <person name="Land M.L."/>
            <person name="Mosher J.J."/>
            <person name="Hurt R.A.Jr."/>
            <person name="Phelps T.J."/>
            <person name="Palumbo A.V."/>
            <person name="Arkin A.P."/>
            <person name="Hazen T.C."/>
            <person name="Elias D.A."/>
        </authorList>
    </citation>
    <scope>NUCLEOTIDE SEQUENCE [LARGE SCALE GENOMIC DNA]</scope>
    <source>
        <strain evidence="1 2">B4</strain>
    </source>
</reference>
<dbReference type="Gene3D" id="3.40.50.300">
    <property type="entry name" value="P-loop containing nucleotide triphosphate hydrolases"/>
    <property type="match status" value="1"/>
</dbReference>
<evidence type="ECO:0000313" key="1">
    <source>
        <dbReference type="EMBL" id="EIW19958.1"/>
    </source>
</evidence>
<dbReference type="EMBL" id="AKVJ01000011">
    <property type="protein sequence ID" value="EIW19958.1"/>
    <property type="molecule type" value="Genomic_DNA"/>
</dbReference>
<dbReference type="AlphaFoldDB" id="I8RJ33"/>
<proteinExistence type="predicted"/>
<keyword evidence="2" id="KW-1185">Reference proteome</keyword>
<dbReference type="RefSeq" id="WP_007932089.1">
    <property type="nucleotide sequence ID" value="NZ_AKVJ01000011.1"/>
</dbReference>
<dbReference type="OrthoDB" id="2380879at2"/>
<evidence type="ECO:0000313" key="2">
    <source>
        <dbReference type="Proteomes" id="UP000004324"/>
    </source>
</evidence>
<organism evidence="1 2">
    <name type="scientific">Pelosinus fermentans B4</name>
    <dbReference type="NCBI Taxonomy" id="1149862"/>
    <lineage>
        <taxon>Bacteria</taxon>
        <taxon>Bacillati</taxon>
        <taxon>Bacillota</taxon>
        <taxon>Negativicutes</taxon>
        <taxon>Selenomonadales</taxon>
        <taxon>Sporomusaceae</taxon>
        <taxon>Pelosinus</taxon>
    </lineage>
</organism>
<dbReference type="SUPFAM" id="SSF52540">
    <property type="entry name" value="P-loop containing nucleoside triphosphate hydrolases"/>
    <property type="match status" value="1"/>
</dbReference>
<accession>I8RJ33</accession>
<name>I8RJ33_9FIRM</name>
<gene>
    <name evidence="1" type="ORF">FB4_0209</name>
</gene>